<keyword evidence="3" id="KW-1185">Reference proteome</keyword>
<feature type="transmembrane region" description="Helical" evidence="1">
    <location>
        <begin position="40"/>
        <end position="63"/>
    </location>
</feature>
<dbReference type="Proteomes" id="UP001596143">
    <property type="component" value="Unassembled WGS sequence"/>
</dbReference>
<evidence type="ECO:0000313" key="3">
    <source>
        <dbReference type="Proteomes" id="UP001596143"/>
    </source>
</evidence>
<gene>
    <name evidence="2" type="ORF">ACFPTR_03685</name>
</gene>
<organism evidence="2 3">
    <name type="scientific">Aliibacillus thermotolerans</name>
    <dbReference type="NCBI Taxonomy" id="1834418"/>
    <lineage>
        <taxon>Bacteria</taxon>
        <taxon>Bacillati</taxon>
        <taxon>Bacillota</taxon>
        <taxon>Bacilli</taxon>
        <taxon>Bacillales</taxon>
        <taxon>Bacillaceae</taxon>
        <taxon>Aliibacillus</taxon>
    </lineage>
</organism>
<feature type="transmembrane region" description="Helical" evidence="1">
    <location>
        <begin position="7"/>
        <end position="28"/>
    </location>
</feature>
<proteinExistence type="predicted"/>
<evidence type="ECO:0000256" key="1">
    <source>
        <dbReference type="SAM" id="Phobius"/>
    </source>
</evidence>
<feature type="transmembrane region" description="Helical" evidence="1">
    <location>
        <begin position="109"/>
        <end position="130"/>
    </location>
</feature>
<comment type="caution">
    <text evidence="2">The sequence shown here is derived from an EMBL/GenBank/DDBJ whole genome shotgun (WGS) entry which is preliminary data.</text>
</comment>
<keyword evidence="1" id="KW-0472">Membrane</keyword>
<evidence type="ECO:0000313" key="2">
    <source>
        <dbReference type="EMBL" id="MFC5627994.1"/>
    </source>
</evidence>
<keyword evidence="1" id="KW-0812">Transmembrane</keyword>
<keyword evidence="1" id="KW-1133">Transmembrane helix</keyword>
<accession>A0ABW0U5F8</accession>
<feature type="transmembrane region" description="Helical" evidence="1">
    <location>
        <begin position="75"/>
        <end position="97"/>
    </location>
</feature>
<protein>
    <submittedName>
        <fullName evidence="2">DUF2306 domain-containing protein</fullName>
    </submittedName>
</protein>
<feature type="transmembrane region" description="Helical" evidence="1">
    <location>
        <begin position="165"/>
        <end position="188"/>
    </location>
</feature>
<name>A0ABW0U5F8_9BACI</name>
<dbReference type="Pfam" id="PF10067">
    <property type="entry name" value="DUF2306"/>
    <property type="match status" value="1"/>
</dbReference>
<dbReference type="RefSeq" id="WP_270896707.1">
    <property type="nucleotide sequence ID" value="NZ_JBHSPF010000017.1"/>
</dbReference>
<feature type="transmembrane region" description="Helical" evidence="1">
    <location>
        <begin position="136"/>
        <end position="156"/>
    </location>
</feature>
<sequence length="235" mass="27146">MEPMFEIARWLHIVSGFLALIVLWLPMVTRKGRKLHRQTGWVFVISMTAIAVTAFYMGVYRIVWDAGTEPDSISFSWFLIFIAILSGATAWYGVRVLRFKRRETPHREPLDLFFALLLLIASIGIIVYGWAIHFQLLQYFPIIGLFLGGSQLYYWLSKPKSMSHWVVEHIVGMLSCCIAVITAFIVFGAPRLLQVESVHLLLWFLPTIIFVPLIIVLTNYYGRKFAFLNKEEKRG</sequence>
<dbReference type="EMBL" id="JBHSPF010000017">
    <property type="protein sequence ID" value="MFC5627994.1"/>
    <property type="molecule type" value="Genomic_DNA"/>
</dbReference>
<feature type="transmembrane region" description="Helical" evidence="1">
    <location>
        <begin position="200"/>
        <end position="221"/>
    </location>
</feature>
<dbReference type="InterPro" id="IPR018750">
    <property type="entry name" value="DUF2306_membrane"/>
</dbReference>
<reference evidence="3" key="1">
    <citation type="journal article" date="2019" name="Int. J. Syst. Evol. Microbiol.">
        <title>The Global Catalogue of Microorganisms (GCM) 10K type strain sequencing project: providing services to taxonomists for standard genome sequencing and annotation.</title>
        <authorList>
            <consortium name="The Broad Institute Genomics Platform"/>
            <consortium name="The Broad Institute Genome Sequencing Center for Infectious Disease"/>
            <person name="Wu L."/>
            <person name="Ma J."/>
        </authorList>
    </citation>
    <scope>NUCLEOTIDE SEQUENCE [LARGE SCALE GENOMIC DNA]</scope>
    <source>
        <strain evidence="3">CGMCC 1.15790</strain>
    </source>
</reference>